<proteinExistence type="predicted"/>
<gene>
    <name evidence="1" type="ORF">AKJ46_00220</name>
</gene>
<keyword evidence="2" id="KW-1185">Reference proteome</keyword>
<evidence type="ECO:0000313" key="1">
    <source>
        <dbReference type="EMBL" id="KXB09503.1"/>
    </source>
</evidence>
<comment type="caution">
    <text evidence="1">The sequence shown here is derived from an EMBL/GenBank/DDBJ whole genome shotgun (WGS) entry which is preliminary data.</text>
</comment>
<dbReference type="EMBL" id="LHYN01000002">
    <property type="protein sequence ID" value="KXB09503.1"/>
    <property type="molecule type" value="Genomic_DNA"/>
</dbReference>
<name>A0A133VST6_9EURY</name>
<evidence type="ECO:0000313" key="2">
    <source>
        <dbReference type="Proteomes" id="UP000070038"/>
    </source>
</evidence>
<reference evidence="1 2" key="1">
    <citation type="journal article" date="2016" name="Sci. Rep.">
        <title>Metabolic traits of an uncultured archaeal lineage -MSBL1- from brine pools of the Red Sea.</title>
        <authorList>
            <person name="Mwirichia R."/>
            <person name="Alam I."/>
            <person name="Rashid M."/>
            <person name="Vinu M."/>
            <person name="Ba-Alawi W."/>
            <person name="Anthony Kamau A."/>
            <person name="Kamanda Ngugi D."/>
            <person name="Goker M."/>
            <person name="Klenk H.P."/>
            <person name="Bajic V."/>
            <person name="Stingl U."/>
        </authorList>
    </citation>
    <scope>NUCLEOTIDE SEQUENCE [LARGE SCALE GENOMIC DNA]</scope>
    <source>
        <strain evidence="1">SCGC-AAA833K04</strain>
    </source>
</reference>
<organism evidence="1 2">
    <name type="scientific">candidate division MSBL1 archaeon SCGC-AAA833K04</name>
    <dbReference type="NCBI Taxonomy" id="1698258"/>
    <lineage>
        <taxon>Archaea</taxon>
        <taxon>Methanobacteriati</taxon>
        <taxon>Methanobacteriota</taxon>
        <taxon>candidate division MSBL1</taxon>
    </lineage>
</organism>
<accession>A0A133VST6</accession>
<dbReference type="Proteomes" id="UP000070038">
    <property type="component" value="Unassembled WGS sequence"/>
</dbReference>
<protein>
    <submittedName>
        <fullName evidence="1">Uncharacterized protein</fullName>
    </submittedName>
</protein>
<dbReference type="AlphaFoldDB" id="A0A133VST6"/>
<sequence length="104" mass="11907">MYLKKESAEAMGEEFRKKPKIAFEDVIEPLEVSKGSDLCTIFDSWWYSTELVESVKDLGHEGIRRLKSNKKLVIDGEKIKVRDSEETSDYEEVSITSGGMRKSI</sequence>